<proteinExistence type="predicted"/>
<gene>
    <name evidence="8" type="ORF">D2E26_1047</name>
</gene>
<accession>A0A430FQ77</accession>
<keyword evidence="3" id="KW-1003">Cell membrane</keyword>
<dbReference type="EMBL" id="QXGM01000002">
    <property type="protein sequence ID" value="RSX54993.1"/>
    <property type="molecule type" value="Genomic_DNA"/>
</dbReference>
<evidence type="ECO:0000313" key="8">
    <source>
        <dbReference type="EMBL" id="RSX54993.1"/>
    </source>
</evidence>
<feature type="transmembrane region" description="Helical" evidence="7">
    <location>
        <begin position="12"/>
        <end position="35"/>
    </location>
</feature>
<keyword evidence="4 7" id="KW-0812">Transmembrane</keyword>
<keyword evidence="9" id="KW-1185">Reference proteome</keyword>
<dbReference type="RefSeq" id="WP_125963665.1">
    <property type="nucleotide sequence ID" value="NZ_QXGM01000002.1"/>
</dbReference>
<evidence type="ECO:0000256" key="5">
    <source>
        <dbReference type="ARBA" id="ARBA00022989"/>
    </source>
</evidence>
<feature type="transmembrane region" description="Helical" evidence="7">
    <location>
        <begin position="418"/>
        <end position="438"/>
    </location>
</feature>
<feature type="transmembrane region" description="Helical" evidence="7">
    <location>
        <begin position="349"/>
        <end position="367"/>
    </location>
</feature>
<evidence type="ECO:0000256" key="3">
    <source>
        <dbReference type="ARBA" id="ARBA00022475"/>
    </source>
</evidence>
<comment type="caution">
    <text evidence="8">The sequence shown here is derived from an EMBL/GenBank/DDBJ whole genome shotgun (WGS) entry which is preliminary data.</text>
</comment>
<evidence type="ECO:0000256" key="7">
    <source>
        <dbReference type="SAM" id="Phobius"/>
    </source>
</evidence>
<feature type="transmembrane region" description="Helical" evidence="7">
    <location>
        <begin position="161"/>
        <end position="183"/>
    </location>
</feature>
<feature type="transmembrane region" description="Helical" evidence="7">
    <location>
        <begin position="128"/>
        <end position="149"/>
    </location>
</feature>
<dbReference type="Gene3D" id="1.20.1740.10">
    <property type="entry name" value="Amino acid/polyamine transporter I"/>
    <property type="match status" value="1"/>
</dbReference>
<dbReference type="InterPro" id="IPR002293">
    <property type="entry name" value="AA/rel_permease1"/>
</dbReference>
<evidence type="ECO:0000256" key="6">
    <source>
        <dbReference type="ARBA" id="ARBA00023136"/>
    </source>
</evidence>
<feature type="transmembrane region" description="Helical" evidence="7">
    <location>
        <begin position="373"/>
        <end position="397"/>
    </location>
</feature>
<dbReference type="AlphaFoldDB" id="A0A430FQ77"/>
<comment type="subcellular location">
    <subcellularLocation>
        <location evidence="1">Cell membrane</location>
        <topology evidence="1">Multi-pass membrane protein</topology>
    </subcellularLocation>
</comment>
<keyword evidence="5 7" id="KW-1133">Transmembrane helix</keyword>
<evidence type="ECO:0000256" key="1">
    <source>
        <dbReference type="ARBA" id="ARBA00004651"/>
    </source>
</evidence>
<dbReference type="GO" id="GO:0005886">
    <property type="term" value="C:plasma membrane"/>
    <property type="evidence" value="ECO:0007669"/>
    <property type="project" value="UniProtKB-SubCell"/>
</dbReference>
<dbReference type="PANTHER" id="PTHR42770">
    <property type="entry name" value="AMINO ACID TRANSPORTER-RELATED"/>
    <property type="match status" value="1"/>
</dbReference>
<keyword evidence="6 7" id="KW-0472">Membrane</keyword>
<dbReference type="InterPro" id="IPR050367">
    <property type="entry name" value="APC_superfamily"/>
</dbReference>
<dbReference type="PIRSF" id="PIRSF006060">
    <property type="entry name" value="AA_transporter"/>
    <property type="match status" value="1"/>
</dbReference>
<name>A0A430FQ77_9BIFI</name>
<feature type="transmembrane region" description="Helical" evidence="7">
    <location>
        <begin position="47"/>
        <end position="66"/>
    </location>
</feature>
<keyword evidence="2" id="KW-0813">Transport</keyword>
<evidence type="ECO:0000256" key="4">
    <source>
        <dbReference type="ARBA" id="ARBA00022692"/>
    </source>
</evidence>
<dbReference type="Pfam" id="PF13520">
    <property type="entry name" value="AA_permease_2"/>
    <property type="match status" value="1"/>
</dbReference>
<organism evidence="8 9">
    <name type="scientific">Bifidobacterium dolichotidis</name>
    <dbReference type="NCBI Taxonomy" id="2306976"/>
    <lineage>
        <taxon>Bacteria</taxon>
        <taxon>Bacillati</taxon>
        <taxon>Actinomycetota</taxon>
        <taxon>Actinomycetes</taxon>
        <taxon>Bifidobacteriales</taxon>
        <taxon>Bifidobacteriaceae</taxon>
        <taxon>Bifidobacterium</taxon>
    </lineage>
</organism>
<dbReference type="OrthoDB" id="3170677at2"/>
<feature type="transmembrane region" description="Helical" evidence="7">
    <location>
        <begin position="244"/>
        <end position="268"/>
    </location>
</feature>
<feature type="transmembrane region" description="Helical" evidence="7">
    <location>
        <begin position="294"/>
        <end position="315"/>
    </location>
</feature>
<sequence>MADKPKSTSGAAPGIAKVSTLAFVGMTCALCVSIRNIPDVASTGWTMFFYMLVATLLFGFPISLIAGEFTTTFPGAGGPELWDTKSLSPRWGFVTSWLLWVQMFPGMVMVASVLAPLVGYAIGNVALGMNNVFTLVCILVVYWAVTLLNMRFDMAKIGGKIGIWLGLYIPIVAMFILGLAAVIKTGGFSAGSTLGTFSGAKLVPDGVDWSSLTMFSTIIFIFTGIEMSSVYVERLQKPDKQYPIGVFISLLLMFVFNVANAFLVAAVVPKGQMQLNNITQAVAIYVDVLGLPHWFVNAFAILVFLGVVVQLSGWVSGPSQTITASARRGEYPSGWKFWKTNKFGLSTRVLIVQAVIISVFALVYLLIPAVNTAFLMLVNATSVLYCIVYVLMAIGIMRLRKTQPTLARPFRIGKTGNGLCYFIAIVLLAVIVLVNGLVYATSSVANNIVVTIVSIVLFVIPLFIFAHKKPAWETDVRHALLQQGVNLAEDGTIDGVTAGEHAKNPDPVEKAKADAKDQKVIDMHKNMHTAA</sequence>
<dbReference type="Proteomes" id="UP000287609">
    <property type="component" value="Unassembled WGS sequence"/>
</dbReference>
<feature type="transmembrane region" description="Helical" evidence="7">
    <location>
        <begin position="212"/>
        <end position="232"/>
    </location>
</feature>
<reference evidence="8 9" key="1">
    <citation type="submission" date="2018-09" db="EMBL/GenBank/DDBJ databases">
        <title>Characterization of the phylogenetic diversity of five novel species belonging to the genus Bifidobacterium.</title>
        <authorList>
            <person name="Lugli G.A."/>
            <person name="Duranti S."/>
            <person name="Milani C."/>
        </authorList>
    </citation>
    <scope>NUCLEOTIDE SEQUENCE [LARGE SCALE GENOMIC DNA]</scope>
    <source>
        <strain evidence="8 9">2036B</strain>
    </source>
</reference>
<evidence type="ECO:0000313" key="9">
    <source>
        <dbReference type="Proteomes" id="UP000287609"/>
    </source>
</evidence>
<evidence type="ECO:0000256" key="2">
    <source>
        <dbReference type="ARBA" id="ARBA00022448"/>
    </source>
</evidence>
<dbReference type="GO" id="GO:0022857">
    <property type="term" value="F:transmembrane transporter activity"/>
    <property type="evidence" value="ECO:0007669"/>
    <property type="project" value="InterPro"/>
</dbReference>
<feature type="transmembrane region" description="Helical" evidence="7">
    <location>
        <begin position="97"/>
        <end position="122"/>
    </location>
</feature>
<dbReference type="PANTHER" id="PTHR42770:SF15">
    <property type="entry name" value="GLUTAMATE_GAMMA-AMINOBUTYRATE ANTIPORTER-RELATED"/>
    <property type="match status" value="1"/>
</dbReference>
<feature type="transmembrane region" description="Helical" evidence="7">
    <location>
        <begin position="444"/>
        <end position="465"/>
    </location>
</feature>
<protein>
    <submittedName>
        <fullName evidence="8">Amino acid permease</fullName>
    </submittedName>
</protein>